<proteinExistence type="predicted"/>
<organism evidence="2 3">
    <name type="scientific">Cyclostephanos tholiformis</name>
    <dbReference type="NCBI Taxonomy" id="382380"/>
    <lineage>
        <taxon>Eukaryota</taxon>
        <taxon>Sar</taxon>
        <taxon>Stramenopiles</taxon>
        <taxon>Ochrophyta</taxon>
        <taxon>Bacillariophyta</taxon>
        <taxon>Coscinodiscophyceae</taxon>
        <taxon>Thalassiosirophycidae</taxon>
        <taxon>Stephanodiscales</taxon>
        <taxon>Stephanodiscaceae</taxon>
        <taxon>Cyclostephanos</taxon>
    </lineage>
</organism>
<evidence type="ECO:0008006" key="4">
    <source>
        <dbReference type="Google" id="ProtNLM"/>
    </source>
</evidence>
<comment type="caution">
    <text evidence="2">The sequence shown here is derived from an EMBL/GenBank/DDBJ whole genome shotgun (WGS) entry which is preliminary data.</text>
</comment>
<dbReference type="EMBL" id="JALLPB020000101">
    <property type="protein sequence ID" value="KAL3817550.1"/>
    <property type="molecule type" value="Genomic_DNA"/>
</dbReference>
<evidence type="ECO:0000256" key="1">
    <source>
        <dbReference type="SAM" id="MobiDB-lite"/>
    </source>
</evidence>
<dbReference type="AlphaFoldDB" id="A0ABD3RZA2"/>
<keyword evidence="3" id="KW-1185">Reference proteome</keyword>
<protein>
    <recommendedName>
        <fullName evidence="4">THAP-type domain-containing protein</fullName>
    </recommendedName>
</protein>
<evidence type="ECO:0000313" key="3">
    <source>
        <dbReference type="Proteomes" id="UP001530377"/>
    </source>
</evidence>
<reference evidence="2 3" key="1">
    <citation type="submission" date="2024-10" db="EMBL/GenBank/DDBJ databases">
        <title>Updated reference genomes for cyclostephanoid diatoms.</title>
        <authorList>
            <person name="Roberts W.R."/>
            <person name="Alverson A.J."/>
        </authorList>
    </citation>
    <scope>NUCLEOTIDE SEQUENCE [LARGE SCALE GENOMIC DNA]</scope>
    <source>
        <strain evidence="2 3">AJA228-03</strain>
    </source>
</reference>
<name>A0ABD3RZA2_9STRA</name>
<evidence type="ECO:0000313" key="2">
    <source>
        <dbReference type="EMBL" id="KAL3817550.1"/>
    </source>
</evidence>
<sequence>RDDKHYRRGPVKPPDGVVLLCNSHFLKFDRDCILGGGKLWQPQKTKMSESRIVPKKNAVKGQARAKAKRVYGTIEGFKIPRKITAEAAAPRKETALDVSANTAVIINQQFGAHGAHQNRGKLRPRSPFGANMSLSRRLSRRIIQGSPLRSPIITQAKHTVNDDFQANNMWRKLPTKKSSAPERQEQSHSTTR</sequence>
<gene>
    <name evidence="2" type="ORF">ACHAXA_003723</name>
</gene>
<dbReference type="Proteomes" id="UP001530377">
    <property type="component" value="Unassembled WGS sequence"/>
</dbReference>
<feature type="compositionally biased region" description="Polar residues" evidence="1">
    <location>
        <begin position="159"/>
        <end position="168"/>
    </location>
</feature>
<feature type="region of interest" description="Disordered" evidence="1">
    <location>
        <begin position="159"/>
        <end position="192"/>
    </location>
</feature>
<feature type="non-terminal residue" evidence="2">
    <location>
        <position position="1"/>
    </location>
</feature>
<accession>A0ABD3RZA2</accession>